<dbReference type="RefSeq" id="WP_147168413.1">
    <property type="nucleotide sequence ID" value="NZ_VOOR01000034.1"/>
</dbReference>
<reference evidence="1 2" key="1">
    <citation type="submission" date="2019-08" db="EMBL/GenBank/DDBJ databases">
        <title>Genome of Phaeodactylibacter luteus.</title>
        <authorList>
            <person name="Bowman J.P."/>
        </authorList>
    </citation>
    <scope>NUCLEOTIDE SEQUENCE [LARGE SCALE GENOMIC DNA]</scope>
    <source>
        <strain evidence="1 2">KCTC 42180</strain>
    </source>
</reference>
<dbReference type="EMBL" id="VOOR01000034">
    <property type="protein sequence ID" value="TXB62196.1"/>
    <property type="molecule type" value="Genomic_DNA"/>
</dbReference>
<evidence type="ECO:0000313" key="2">
    <source>
        <dbReference type="Proteomes" id="UP000321580"/>
    </source>
</evidence>
<keyword evidence="2" id="KW-1185">Reference proteome</keyword>
<proteinExistence type="predicted"/>
<gene>
    <name evidence="1" type="ORF">FRY97_15200</name>
</gene>
<protein>
    <submittedName>
        <fullName evidence="1">Uncharacterized protein</fullName>
    </submittedName>
</protein>
<dbReference type="AlphaFoldDB" id="A0A5C6RIG9"/>
<sequence length="189" mass="21299">MDRAPGIFLLVAFLLPSLLTLGSLELRRAQVKEAVAATIRKGLPPAEVVRLSFSVAGALQELDWEHSREFAYHGQMYDIIAVDWEGDSVHYTCYWDHAESLIKKELKQFWMGIFQSDPLQQAASARWFCYCTQLYCWAPSLYWPTCLAQGRLPSLFAILSFSGRAAPLPLLPPPRPLPLFSVPNAICRA</sequence>
<organism evidence="1 2">
    <name type="scientific">Phaeodactylibacter luteus</name>
    <dbReference type="NCBI Taxonomy" id="1564516"/>
    <lineage>
        <taxon>Bacteria</taxon>
        <taxon>Pseudomonadati</taxon>
        <taxon>Bacteroidota</taxon>
        <taxon>Saprospiria</taxon>
        <taxon>Saprospirales</taxon>
        <taxon>Haliscomenobacteraceae</taxon>
        <taxon>Phaeodactylibacter</taxon>
    </lineage>
</organism>
<evidence type="ECO:0000313" key="1">
    <source>
        <dbReference type="EMBL" id="TXB62196.1"/>
    </source>
</evidence>
<dbReference type="OrthoDB" id="680635at2"/>
<accession>A0A5C6RIG9</accession>
<name>A0A5C6RIG9_9BACT</name>
<dbReference type="Proteomes" id="UP000321580">
    <property type="component" value="Unassembled WGS sequence"/>
</dbReference>
<comment type="caution">
    <text evidence="1">The sequence shown here is derived from an EMBL/GenBank/DDBJ whole genome shotgun (WGS) entry which is preliminary data.</text>
</comment>